<dbReference type="RefSeq" id="WP_047943307.1">
    <property type="nucleotide sequence ID" value="NZ_JARTLH010000002.1"/>
</dbReference>
<evidence type="ECO:0000256" key="1">
    <source>
        <dbReference type="SAM" id="Phobius"/>
    </source>
</evidence>
<reference evidence="2 3" key="1">
    <citation type="submission" date="2015-05" db="EMBL/GenBank/DDBJ databases">
        <title>Whole genome sequence and identification of bacterial endophytes from Costus igneus.</title>
        <authorList>
            <person name="Lee Y.P."/>
            <person name="Gan H.M."/>
            <person name="Eng W."/>
            <person name="Wheatley M.S."/>
            <person name="Caraballo A."/>
            <person name="Polter S."/>
            <person name="Savka M.A."/>
            <person name="Hudson A.O."/>
        </authorList>
    </citation>
    <scope>NUCLEOTIDE SEQUENCE [LARGE SCALE GENOMIC DNA]</scope>
    <source>
        <strain evidence="2 3">RIT379</strain>
    </source>
</reference>
<protein>
    <submittedName>
        <fullName evidence="2">Uncharacterized protein</fullName>
    </submittedName>
</protein>
<gene>
    <name evidence="2" type="ORF">ABW02_16100</name>
</gene>
<keyword evidence="1" id="KW-1133">Transmembrane helix</keyword>
<keyword evidence="1" id="KW-0472">Membrane</keyword>
<keyword evidence="3" id="KW-1185">Reference proteome</keyword>
<evidence type="ECO:0000313" key="3">
    <source>
        <dbReference type="Proteomes" id="UP000036045"/>
    </source>
</evidence>
<dbReference type="AlphaFoldDB" id="A0A0J1IHN6"/>
<name>A0A0J1IHN6_NIACI</name>
<dbReference type="EMBL" id="LDPH01000016">
    <property type="protein sequence ID" value="KLV25503.1"/>
    <property type="molecule type" value="Genomic_DNA"/>
</dbReference>
<keyword evidence="1" id="KW-0812">Transmembrane</keyword>
<organism evidence="2 3">
    <name type="scientific">Niallia circulans</name>
    <name type="common">Bacillus circulans</name>
    <dbReference type="NCBI Taxonomy" id="1397"/>
    <lineage>
        <taxon>Bacteria</taxon>
        <taxon>Bacillati</taxon>
        <taxon>Bacillota</taxon>
        <taxon>Bacilli</taxon>
        <taxon>Bacillales</taxon>
        <taxon>Bacillaceae</taxon>
        <taxon>Niallia</taxon>
    </lineage>
</organism>
<dbReference type="PATRIC" id="fig|1397.4.peg.1419"/>
<sequence>MKILKRSAIFLSVFSILFLGIFQNVPQVSADSLVKNTKVTEELELYLDENNIEFKDQDNTLTFSSIHDNIEYILTYYKEDGTYQANAYDVVSGSELNIQELETKQEQNGQVVIKPSTPESGGITTMALPIVLVPVAAWVFEHLVAMAIAATIVTVVAVSKDKVKAELETRLKKKNPTIIYRGGSSTAYNLTPRKTDTGGLSYYLKMPSGKFTATTKEAVNNTKVLKAVVDGSNHVSVKPKNSADMAGWIKSKDNANEKPHKFTRILQAISVSSKN</sequence>
<evidence type="ECO:0000313" key="2">
    <source>
        <dbReference type="EMBL" id="KLV25503.1"/>
    </source>
</evidence>
<feature type="transmembrane region" description="Helical" evidence="1">
    <location>
        <begin position="135"/>
        <end position="158"/>
    </location>
</feature>
<comment type="caution">
    <text evidence="2">The sequence shown here is derived from an EMBL/GenBank/DDBJ whole genome shotgun (WGS) entry which is preliminary data.</text>
</comment>
<proteinExistence type="predicted"/>
<accession>A0A0J1IHN6</accession>
<dbReference type="Proteomes" id="UP000036045">
    <property type="component" value="Unassembled WGS sequence"/>
</dbReference>